<dbReference type="GeneID" id="8513066"/>
<dbReference type="GO" id="GO:0032259">
    <property type="term" value="P:methylation"/>
    <property type="evidence" value="ECO:0007669"/>
    <property type="project" value="UniProtKB-KW"/>
</dbReference>
<dbReference type="eggNOG" id="arCOG00854">
    <property type="taxonomic scope" value="Archaea"/>
</dbReference>
<dbReference type="NCBIfam" id="TIGR03270">
    <property type="entry name" value="methan_mark_4"/>
    <property type="match status" value="1"/>
</dbReference>
<dbReference type="RefSeq" id="WP_015732807.1">
    <property type="nucleotide sequence ID" value="NC_013407.1"/>
</dbReference>
<keyword evidence="3" id="KW-0808">Transferase</keyword>
<evidence type="ECO:0000256" key="3">
    <source>
        <dbReference type="ARBA" id="ARBA00022679"/>
    </source>
</evidence>
<dbReference type="SUPFAM" id="SSF53659">
    <property type="entry name" value="Isocitrate/Isopropylmalate dehydrogenase-like"/>
    <property type="match status" value="1"/>
</dbReference>
<name>C9RG85_METVM</name>
<dbReference type="PIRSF" id="PIRSF019709">
    <property type="entry name" value="Methyltransf_MtxX"/>
    <property type="match status" value="1"/>
</dbReference>
<dbReference type="AlphaFoldDB" id="C9RG85"/>
<dbReference type="HOGENOM" id="CLU_086562_0_0_2"/>
<dbReference type="STRING" id="579137.Metvu_0729"/>
<protein>
    <submittedName>
        <fullName evidence="4">Methanogen marker protein 4</fullName>
    </submittedName>
</protein>
<dbReference type="Proteomes" id="UP000002063">
    <property type="component" value="Chromosome"/>
</dbReference>
<evidence type="ECO:0000256" key="1">
    <source>
        <dbReference type="ARBA" id="ARBA00009125"/>
    </source>
</evidence>
<evidence type="ECO:0000313" key="5">
    <source>
        <dbReference type="Proteomes" id="UP000002063"/>
    </source>
</evidence>
<gene>
    <name evidence="4" type="ordered locus">Metvu_0729</name>
</gene>
<dbReference type="KEGG" id="mvu:Metvu_0729"/>
<reference evidence="4" key="1">
    <citation type="submission" date="2009-10" db="EMBL/GenBank/DDBJ databases">
        <title>Complete sequence of chromosome of Methanocaldococcus vulcanius M7.</title>
        <authorList>
            <consortium name="US DOE Joint Genome Institute"/>
            <person name="Lucas S."/>
            <person name="Copeland A."/>
            <person name="Lapidus A."/>
            <person name="Glavina del Rio T."/>
            <person name="Dalin E."/>
            <person name="Tice H."/>
            <person name="Bruce D."/>
            <person name="Goodwin L."/>
            <person name="Pitluck S."/>
            <person name="Lcollab F.I."/>
            <person name="Brettin T."/>
            <person name="Detter J.C."/>
            <person name="Han C."/>
            <person name="Tapia R."/>
            <person name="Kuske C.R."/>
            <person name="Schmutz J."/>
            <person name="Larimer F."/>
            <person name="Land M."/>
            <person name="Hauser L."/>
            <person name="Kyrpides N."/>
            <person name="Ovchinikova G."/>
            <person name="Sieprawska-Lupa M."/>
            <person name="Whitman W.B."/>
            <person name="Woyke T."/>
        </authorList>
    </citation>
    <scope>NUCLEOTIDE SEQUENCE [LARGE SCALE GENOMIC DNA]</scope>
    <source>
        <strain evidence="4">M7</strain>
    </source>
</reference>
<proteinExistence type="inferred from homology"/>
<organism evidence="4 5">
    <name type="scientific">Methanocaldococcus vulcanius (strain ATCC 700851 / DSM 12094 / M7)</name>
    <name type="common">Methanococcus vulcanius</name>
    <dbReference type="NCBI Taxonomy" id="579137"/>
    <lineage>
        <taxon>Archaea</taxon>
        <taxon>Methanobacteriati</taxon>
        <taxon>Methanobacteriota</taxon>
        <taxon>Methanomada group</taxon>
        <taxon>Methanococci</taxon>
        <taxon>Methanococcales</taxon>
        <taxon>Methanocaldococcaceae</taxon>
        <taxon>Methanocaldococcus</taxon>
    </lineage>
</organism>
<evidence type="ECO:0000313" key="4">
    <source>
        <dbReference type="EMBL" id="ACX72587.1"/>
    </source>
</evidence>
<keyword evidence="5" id="KW-1185">Reference proteome</keyword>
<dbReference type="EMBL" id="CP001787">
    <property type="protein sequence ID" value="ACX72587.1"/>
    <property type="molecule type" value="Genomic_DNA"/>
</dbReference>
<dbReference type="InterPro" id="IPR016764">
    <property type="entry name" value="MeTrfase_MtxX_xsu"/>
</dbReference>
<comment type="similarity">
    <text evidence="1">Belongs to the MtxX family.</text>
</comment>
<dbReference type="GO" id="GO:0008168">
    <property type="term" value="F:methyltransferase activity"/>
    <property type="evidence" value="ECO:0007669"/>
    <property type="project" value="UniProtKB-KW"/>
</dbReference>
<keyword evidence="2" id="KW-0489">Methyltransferase</keyword>
<dbReference type="OrthoDB" id="53227at2157"/>
<accession>C9RG85</accession>
<evidence type="ECO:0000256" key="2">
    <source>
        <dbReference type="ARBA" id="ARBA00022603"/>
    </source>
</evidence>
<sequence>MYAIGLGENKDEILKAVEKLEEEGIDIELIRDPKRLVDKLIRGEIEGAVRGSLPSSKVIPYLKSKIGKFYRTSILKNPFTGDIFLLSPVGIDDISEEEEERVKDKIKIINLASNFLRSVGIEPKVALLSGGRLGDLGRSKTVDRTILEAELVLNHIKKKNKNLEIDHRGILIEEYLKEGYNIIIPMDGISGNLIFRCLALVCRVSGCGAIILSEKNVKFIDTSRNADWRRYYNAIKFLHDLNVKNGKLTKY</sequence>